<dbReference type="AlphaFoldDB" id="A0A6A5V3L6"/>
<feature type="signal peptide" evidence="1">
    <location>
        <begin position="1"/>
        <end position="22"/>
    </location>
</feature>
<dbReference type="Proteomes" id="UP000800036">
    <property type="component" value="Unassembled WGS sequence"/>
</dbReference>
<organism evidence="2 3">
    <name type="scientific">Bimuria novae-zelandiae CBS 107.79</name>
    <dbReference type="NCBI Taxonomy" id="1447943"/>
    <lineage>
        <taxon>Eukaryota</taxon>
        <taxon>Fungi</taxon>
        <taxon>Dikarya</taxon>
        <taxon>Ascomycota</taxon>
        <taxon>Pezizomycotina</taxon>
        <taxon>Dothideomycetes</taxon>
        <taxon>Pleosporomycetidae</taxon>
        <taxon>Pleosporales</taxon>
        <taxon>Massarineae</taxon>
        <taxon>Didymosphaeriaceae</taxon>
        <taxon>Bimuria</taxon>
    </lineage>
</organism>
<reference evidence="2" key="1">
    <citation type="journal article" date="2020" name="Stud. Mycol.">
        <title>101 Dothideomycetes genomes: a test case for predicting lifestyles and emergence of pathogens.</title>
        <authorList>
            <person name="Haridas S."/>
            <person name="Albert R."/>
            <person name="Binder M."/>
            <person name="Bloem J."/>
            <person name="Labutti K."/>
            <person name="Salamov A."/>
            <person name="Andreopoulos B."/>
            <person name="Baker S."/>
            <person name="Barry K."/>
            <person name="Bills G."/>
            <person name="Bluhm B."/>
            <person name="Cannon C."/>
            <person name="Castanera R."/>
            <person name="Culley D."/>
            <person name="Daum C."/>
            <person name="Ezra D."/>
            <person name="Gonzalez J."/>
            <person name="Henrissat B."/>
            <person name="Kuo A."/>
            <person name="Liang C."/>
            <person name="Lipzen A."/>
            <person name="Lutzoni F."/>
            <person name="Magnuson J."/>
            <person name="Mondo S."/>
            <person name="Nolan M."/>
            <person name="Ohm R."/>
            <person name="Pangilinan J."/>
            <person name="Park H.-J."/>
            <person name="Ramirez L."/>
            <person name="Alfaro M."/>
            <person name="Sun H."/>
            <person name="Tritt A."/>
            <person name="Yoshinaga Y."/>
            <person name="Zwiers L.-H."/>
            <person name="Turgeon B."/>
            <person name="Goodwin S."/>
            <person name="Spatafora J."/>
            <person name="Crous P."/>
            <person name="Grigoriev I."/>
        </authorList>
    </citation>
    <scope>NUCLEOTIDE SEQUENCE</scope>
    <source>
        <strain evidence="2">CBS 107.79</strain>
    </source>
</reference>
<name>A0A6A5V3L6_9PLEO</name>
<protein>
    <recommendedName>
        <fullName evidence="4">Hypersensitive response-inducing protein</fullName>
    </recommendedName>
</protein>
<proteinExistence type="predicted"/>
<dbReference type="EMBL" id="ML976692">
    <property type="protein sequence ID" value="KAF1971705.1"/>
    <property type="molecule type" value="Genomic_DNA"/>
</dbReference>
<evidence type="ECO:0000313" key="2">
    <source>
        <dbReference type="EMBL" id="KAF1971705.1"/>
    </source>
</evidence>
<keyword evidence="1" id="KW-0732">Signal</keyword>
<accession>A0A6A5V3L6</accession>
<sequence>MQFTIAASTLFAALAAASPASGLEERQTPAVFATFYRSTGCNHPVDIITPPSPLPLTQDTLPCHDITVPQTVKCTEFTNSTLTRRIRLYNQPGCPERGTNVNFVTFDPANPNNNKLNLPTVRSYRFLAPGESKV</sequence>
<dbReference type="OrthoDB" id="10411790at2759"/>
<evidence type="ECO:0008006" key="4">
    <source>
        <dbReference type="Google" id="ProtNLM"/>
    </source>
</evidence>
<evidence type="ECO:0000313" key="3">
    <source>
        <dbReference type="Proteomes" id="UP000800036"/>
    </source>
</evidence>
<evidence type="ECO:0000256" key="1">
    <source>
        <dbReference type="SAM" id="SignalP"/>
    </source>
</evidence>
<keyword evidence="3" id="KW-1185">Reference proteome</keyword>
<gene>
    <name evidence="2" type="ORF">BU23DRAFT_569858</name>
</gene>
<feature type="chain" id="PRO_5025364124" description="Hypersensitive response-inducing protein" evidence="1">
    <location>
        <begin position="23"/>
        <end position="134"/>
    </location>
</feature>